<feature type="domain" description="Cyclic nucleotide-binding" evidence="4">
    <location>
        <begin position="21"/>
        <end position="141"/>
    </location>
</feature>
<dbReference type="GO" id="GO:0003677">
    <property type="term" value="F:DNA binding"/>
    <property type="evidence" value="ECO:0007669"/>
    <property type="project" value="UniProtKB-KW"/>
</dbReference>
<dbReference type="PROSITE" id="PS50042">
    <property type="entry name" value="CNMP_BINDING_3"/>
    <property type="match status" value="1"/>
</dbReference>
<name>L0A5C6_DEIPD</name>
<evidence type="ECO:0000259" key="4">
    <source>
        <dbReference type="PROSITE" id="PS50042"/>
    </source>
</evidence>
<dbReference type="Gene3D" id="1.10.10.10">
    <property type="entry name" value="Winged helix-like DNA-binding domain superfamily/Winged helix DNA-binding domain"/>
    <property type="match status" value="1"/>
</dbReference>
<dbReference type="InterPro" id="IPR050397">
    <property type="entry name" value="Env_Response_Regulators"/>
</dbReference>
<sequence>MHYTAFMAHPGTDTDRMQSGFMHDLPPDARAALLASARRVNFDRGGLLYHTEDSAETVYVLQGGRVRLYRIGSGAREVTVAVHQGGELFGTAGLHGESSYGQYAEALESGEALAIGGTTLRELLRAQPALGVALSAQLTRQTRALQERLSSLVFLEVSQRLAGALLTMAELNSAGEGGKKALKGRVSHQDLAYLVGSTRETITKLLGEFKERGLLDLGYRRIVVLDEAGLRDVAEHPIHGL</sequence>
<dbReference type="SMART" id="SM00419">
    <property type="entry name" value="HTH_CRP"/>
    <property type="match status" value="1"/>
</dbReference>
<dbReference type="GO" id="GO:0003700">
    <property type="term" value="F:DNA-binding transcription factor activity"/>
    <property type="evidence" value="ECO:0007669"/>
    <property type="project" value="TreeGrafter"/>
</dbReference>
<protein>
    <submittedName>
        <fullName evidence="6">cAMP-binding protein</fullName>
    </submittedName>
</protein>
<gene>
    <name evidence="6" type="ordered locus">Deipe_3645</name>
</gene>
<dbReference type="STRING" id="937777.Deipe_3645"/>
<dbReference type="Pfam" id="PF00027">
    <property type="entry name" value="cNMP_binding"/>
    <property type="match status" value="1"/>
</dbReference>
<proteinExistence type="predicted"/>
<dbReference type="Gene3D" id="2.60.120.10">
    <property type="entry name" value="Jelly Rolls"/>
    <property type="match status" value="1"/>
</dbReference>
<keyword evidence="3" id="KW-0804">Transcription</keyword>
<dbReference type="InterPro" id="IPR036388">
    <property type="entry name" value="WH-like_DNA-bd_sf"/>
</dbReference>
<dbReference type="SMART" id="SM00100">
    <property type="entry name" value="cNMP"/>
    <property type="match status" value="1"/>
</dbReference>
<dbReference type="InterPro" id="IPR014710">
    <property type="entry name" value="RmlC-like_jellyroll"/>
</dbReference>
<evidence type="ECO:0000256" key="1">
    <source>
        <dbReference type="ARBA" id="ARBA00023015"/>
    </source>
</evidence>
<dbReference type="InterPro" id="IPR012318">
    <property type="entry name" value="HTH_CRP"/>
</dbReference>
<evidence type="ECO:0000256" key="2">
    <source>
        <dbReference type="ARBA" id="ARBA00023125"/>
    </source>
</evidence>
<dbReference type="SUPFAM" id="SSF51206">
    <property type="entry name" value="cAMP-binding domain-like"/>
    <property type="match status" value="1"/>
</dbReference>
<dbReference type="PATRIC" id="fig|937777.3.peg.3657"/>
<dbReference type="CDD" id="cd00038">
    <property type="entry name" value="CAP_ED"/>
    <property type="match status" value="1"/>
</dbReference>
<dbReference type="InterPro" id="IPR036390">
    <property type="entry name" value="WH_DNA-bd_sf"/>
</dbReference>
<dbReference type="KEGG" id="dpd:Deipe_3645"/>
<evidence type="ECO:0000259" key="5">
    <source>
        <dbReference type="PROSITE" id="PS51063"/>
    </source>
</evidence>
<dbReference type="AlphaFoldDB" id="L0A5C6"/>
<dbReference type="EMBL" id="CP003382">
    <property type="protein sequence ID" value="AFZ69071.1"/>
    <property type="molecule type" value="Genomic_DNA"/>
</dbReference>
<dbReference type="GO" id="GO:0005829">
    <property type="term" value="C:cytosol"/>
    <property type="evidence" value="ECO:0007669"/>
    <property type="project" value="TreeGrafter"/>
</dbReference>
<dbReference type="Pfam" id="PF13545">
    <property type="entry name" value="HTH_Crp_2"/>
    <property type="match status" value="1"/>
</dbReference>
<dbReference type="FunFam" id="1.10.10.10:FF:000019">
    <property type="entry name" value="Crp/Fnr family transcriptional regulator"/>
    <property type="match status" value="1"/>
</dbReference>
<dbReference type="PANTHER" id="PTHR24567:SF74">
    <property type="entry name" value="HTH-TYPE TRANSCRIPTIONAL REGULATOR ARCR"/>
    <property type="match status" value="1"/>
</dbReference>
<dbReference type="InterPro" id="IPR000595">
    <property type="entry name" value="cNMP-bd_dom"/>
</dbReference>
<keyword evidence="1" id="KW-0805">Transcription regulation</keyword>
<dbReference type="SUPFAM" id="SSF46785">
    <property type="entry name" value="Winged helix' DNA-binding domain"/>
    <property type="match status" value="1"/>
</dbReference>
<reference evidence="7" key="1">
    <citation type="submission" date="2012-03" db="EMBL/GenBank/DDBJ databases">
        <title>Complete sequence of chromosome of Deinococcus peraridilitoris DSM 19664.</title>
        <authorList>
            <person name="Lucas S."/>
            <person name="Copeland A."/>
            <person name="Lapidus A."/>
            <person name="Glavina del Rio T."/>
            <person name="Dalin E."/>
            <person name="Tice H."/>
            <person name="Bruce D."/>
            <person name="Goodwin L."/>
            <person name="Pitluck S."/>
            <person name="Peters L."/>
            <person name="Mikhailova N."/>
            <person name="Lu M."/>
            <person name="Kyrpides N."/>
            <person name="Mavromatis K."/>
            <person name="Ivanova N."/>
            <person name="Brettin T."/>
            <person name="Detter J.C."/>
            <person name="Han C."/>
            <person name="Larimer F."/>
            <person name="Land M."/>
            <person name="Hauser L."/>
            <person name="Markowitz V."/>
            <person name="Cheng J.-F."/>
            <person name="Hugenholtz P."/>
            <person name="Woyke T."/>
            <person name="Wu D."/>
            <person name="Pukall R."/>
            <person name="Steenblock K."/>
            <person name="Brambilla E."/>
            <person name="Klenk H.-P."/>
            <person name="Eisen J.A."/>
        </authorList>
    </citation>
    <scope>NUCLEOTIDE SEQUENCE [LARGE SCALE GENOMIC DNA]</scope>
    <source>
        <strain evidence="7">DSM 19664 / LMG 22246 / CIP 109416 / KR-200</strain>
    </source>
</reference>
<dbReference type="eggNOG" id="COG0664">
    <property type="taxonomic scope" value="Bacteria"/>
</dbReference>
<dbReference type="InterPro" id="IPR018490">
    <property type="entry name" value="cNMP-bd_dom_sf"/>
</dbReference>
<accession>L0A5C6</accession>
<evidence type="ECO:0000313" key="6">
    <source>
        <dbReference type="EMBL" id="AFZ69071.1"/>
    </source>
</evidence>
<dbReference type="PROSITE" id="PS51063">
    <property type="entry name" value="HTH_CRP_2"/>
    <property type="match status" value="1"/>
</dbReference>
<dbReference type="PRINTS" id="PR00034">
    <property type="entry name" value="HTHCRP"/>
</dbReference>
<organism evidence="6 7">
    <name type="scientific">Deinococcus peraridilitoris (strain DSM 19664 / LMG 22246 / CIP 109416 / KR-200)</name>
    <dbReference type="NCBI Taxonomy" id="937777"/>
    <lineage>
        <taxon>Bacteria</taxon>
        <taxon>Thermotogati</taxon>
        <taxon>Deinococcota</taxon>
        <taxon>Deinococci</taxon>
        <taxon>Deinococcales</taxon>
        <taxon>Deinococcaceae</taxon>
        <taxon>Deinococcus</taxon>
    </lineage>
</organism>
<dbReference type="PANTHER" id="PTHR24567">
    <property type="entry name" value="CRP FAMILY TRANSCRIPTIONAL REGULATORY PROTEIN"/>
    <property type="match status" value="1"/>
</dbReference>
<feature type="domain" description="HTH crp-type" evidence="5">
    <location>
        <begin position="155"/>
        <end position="228"/>
    </location>
</feature>
<keyword evidence="2" id="KW-0238">DNA-binding</keyword>
<dbReference type="Proteomes" id="UP000010467">
    <property type="component" value="Chromosome"/>
</dbReference>
<keyword evidence="7" id="KW-1185">Reference proteome</keyword>
<evidence type="ECO:0000313" key="7">
    <source>
        <dbReference type="Proteomes" id="UP000010467"/>
    </source>
</evidence>
<dbReference type="HOGENOM" id="CLU_075053_3_2_0"/>
<evidence type="ECO:0000256" key="3">
    <source>
        <dbReference type="ARBA" id="ARBA00023163"/>
    </source>
</evidence>